<dbReference type="SUPFAM" id="SSF50998">
    <property type="entry name" value="Quinoprotein alcohol dehydrogenase-like"/>
    <property type="match status" value="1"/>
</dbReference>
<dbReference type="Pfam" id="PF07495">
    <property type="entry name" value="Y_Y_Y"/>
    <property type="match status" value="1"/>
</dbReference>
<name>A0A937FA62_9BACT</name>
<dbReference type="InterPro" id="IPR011123">
    <property type="entry name" value="Y_Y_Y"/>
</dbReference>
<sequence>MKNMHLWLSLVLSLIVSITCFSQEGNYFLRHYVSKDKGYDNIHFDIVQDQNGIISIANRSGLLRFDGKSWEHIKTPSVVFSLSVSENNNLFIGGASGFGQLIRNQKFNLEYKSLSDKEKSATNITKVLSLRDSLFAINDNHLYVYTQGEIKTIISNSSDAFVDLFAYKKKIFVKNIRNELQELKGDHLKEVSNFPGPTKNVRFLSKSRQSPLYLLGTTDQKLMLIWQHKLIPITFDADNEYLEQSDIQEGHFLSDSLVAISTLKGGVIFINPIKKKILQIVNYQSGLPDNQIFAITTDQQMGAWVAHSQGLSRIAPHSPFKNFSDYPGLKGNILSATKHENQLYVGTSTGVYYLDKIKNFDRNVNYVKKKIAITPTPIPEEKKKKHKGFFSFLKKKNNENEEASTIQKAKTQIQYERRVEKVLRSITYEYKPVSNIKSKAALFGSDGSRLFCGSLDGLFEIKNNKAIKIYDEPIRFFYISPKHKKLFVSTYDHSLKVFDYSKKGVSDIRLFEDFRDNVHYIFEDAEGLIWFCSMENIYWIKLQNEEIIETKEYPISNPYYDEIYGIAHNDTIFVLNQQGIFTLDKKEDRFTLQAKTNNIAEYFHASDKNIWYRVNQQWHKLGEQKEGSDLTILNLFNNIQYISANESDREIWLVTGRNELYLISSNKINEESENYRLFLKDIKAGEEMYGPAPQLKFNQQNSKLIFEFVQPDYSGIMDIQYRYKLDGLNKEWSEWSTSYNKIDFPYLPDGEYTLHVRSKNAFGTINETEPIEFKIIPPYWKRPWFYVFEVVGLAFLLFISINIKKLGSKYRVVSQLIAVLALIIIIEFIQTVAESEFMLSSPVIDFIIQVIIAIIILPIEGFLRRYIFKEEIDVIDFVKWKNKKAKT</sequence>
<dbReference type="InterPro" id="IPR011047">
    <property type="entry name" value="Quinoprotein_ADH-like_sf"/>
</dbReference>
<organism evidence="4 5">
    <name type="scientific">Fulvivirga sediminis</name>
    <dbReference type="NCBI Taxonomy" id="2803949"/>
    <lineage>
        <taxon>Bacteria</taxon>
        <taxon>Pseudomonadati</taxon>
        <taxon>Bacteroidota</taxon>
        <taxon>Cytophagia</taxon>
        <taxon>Cytophagales</taxon>
        <taxon>Fulvivirgaceae</taxon>
        <taxon>Fulvivirga</taxon>
    </lineage>
</organism>
<keyword evidence="1" id="KW-0597">Phosphoprotein</keyword>
<keyword evidence="2" id="KW-0812">Transmembrane</keyword>
<dbReference type="Proteomes" id="UP000659388">
    <property type="component" value="Unassembled WGS sequence"/>
</dbReference>
<dbReference type="Gene3D" id="2.130.10.10">
    <property type="entry name" value="YVTN repeat-like/Quinoprotein amine dehydrogenase"/>
    <property type="match status" value="3"/>
</dbReference>
<protein>
    <recommendedName>
        <fullName evidence="3">Two component regulator three Y domain-containing protein</fullName>
    </recommendedName>
</protein>
<evidence type="ECO:0000313" key="5">
    <source>
        <dbReference type="Proteomes" id="UP000659388"/>
    </source>
</evidence>
<dbReference type="AlphaFoldDB" id="A0A937FA62"/>
<feature type="transmembrane region" description="Helical" evidence="2">
    <location>
        <begin position="839"/>
        <end position="859"/>
    </location>
</feature>
<feature type="transmembrane region" description="Helical" evidence="2">
    <location>
        <begin position="815"/>
        <end position="833"/>
    </location>
</feature>
<feature type="transmembrane region" description="Helical" evidence="2">
    <location>
        <begin position="784"/>
        <end position="803"/>
    </location>
</feature>
<dbReference type="Gene3D" id="2.60.40.10">
    <property type="entry name" value="Immunoglobulins"/>
    <property type="match status" value="1"/>
</dbReference>
<keyword evidence="5" id="KW-1185">Reference proteome</keyword>
<evidence type="ECO:0000259" key="3">
    <source>
        <dbReference type="Pfam" id="PF07495"/>
    </source>
</evidence>
<dbReference type="EMBL" id="JAESIY010000009">
    <property type="protein sequence ID" value="MBL3657817.1"/>
    <property type="molecule type" value="Genomic_DNA"/>
</dbReference>
<keyword evidence="2" id="KW-1133">Transmembrane helix</keyword>
<dbReference type="GO" id="GO:0000155">
    <property type="term" value="F:phosphorelay sensor kinase activity"/>
    <property type="evidence" value="ECO:0007669"/>
    <property type="project" value="TreeGrafter"/>
</dbReference>
<comment type="caution">
    <text evidence="4">The sequence shown here is derived from an EMBL/GenBank/DDBJ whole genome shotgun (WGS) entry which is preliminary data.</text>
</comment>
<reference evidence="4" key="1">
    <citation type="submission" date="2021-01" db="EMBL/GenBank/DDBJ databases">
        <title>Fulvivirga kasyanovii gen. nov., sp nov., a novel member of the phylum Bacteroidetes isolated from seawater in a mussel farm.</title>
        <authorList>
            <person name="Zhao L.-H."/>
            <person name="Wang Z.-J."/>
        </authorList>
    </citation>
    <scope>NUCLEOTIDE SEQUENCE</scope>
    <source>
        <strain evidence="4">2943</strain>
    </source>
</reference>
<feature type="domain" description="Two component regulator three Y" evidence="3">
    <location>
        <begin position="713"/>
        <end position="763"/>
    </location>
</feature>
<gene>
    <name evidence="4" type="ORF">JL102_16830</name>
</gene>
<proteinExistence type="predicted"/>
<keyword evidence="2" id="KW-0472">Membrane</keyword>
<dbReference type="InterPro" id="IPR013783">
    <property type="entry name" value="Ig-like_fold"/>
</dbReference>
<evidence type="ECO:0000256" key="2">
    <source>
        <dbReference type="SAM" id="Phobius"/>
    </source>
</evidence>
<evidence type="ECO:0000256" key="1">
    <source>
        <dbReference type="ARBA" id="ARBA00022553"/>
    </source>
</evidence>
<dbReference type="PANTHER" id="PTHR43547">
    <property type="entry name" value="TWO-COMPONENT HISTIDINE KINASE"/>
    <property type="match status" value="1"/>
</dbReference>
<evidence type="ECO:0000313" key="4">
    <source>
        <dbReference type="EMBL" id="MBL3657817.1"/>
    </source>
</evidence>
<dbReference type="InterPro" id="IPR015943">
    <property type="entry name" value="WD40/YVTN_repeat-like_dom_sf"/>
</dbReference>
<dbReference type="PANTHER" id="PTHR43547:SF2">
    <property type="entry name" value="HYBRID SIGNAL TRANSDUCTION HISTIDINE KINASE C"/>
    <property type="match status" value="1"/>
</dbReference>
<accession>A0A937FA62</accession>